<dbReference type="STRING" id="1445607.JCM10512_904"/>
<gene>
    <name evidence="1" type="ORF">JCM10512_904</name>
</gene>
<evidence type="ECO:0000313" key="1">
    <source>
        <dbReference type="EMBL" id="GAE82681.1"/>
    </source>
</evidence>
<dbReference type="AlphaFoldDB" id="W4UP07"/>
<keyword evidence="2" id="KW-1185">Reference proteome</keyword>
<dbReference type="EMBL" id="BAIV01000004">
    <property type="protein sequence ID" value="GAE82681.1"/>
    <property type="molecule type" value="Genomic_DNA"/>
</dbReference>
<reference evidence="1 2" key="1">
    <citation type="journal article" date="2014" name="Genome Announc.">
        <title>Draft Genome Sequence of Bacteroides reticulotermitis Strain JCM 10512T, Isolated from the Gut of a Termite.</title>
        <authorList>
            <person name="Yuki M."/>
            <person name="Oshima K."/>
            <person name="Suda W."/>
            <person name="Sakamoto M."/>
            <person name="Iida T."/>
            <person name="Hattori M."/>
            <person name="Ohkuma M."/>
        </authorList>
    </citation>
    <scope>NUCLEOTIDE SEQUENCE [LARGE SCALE GENOMIC DNA]</scope>
    <source>
        <strain evidence="1 2">JCM 10512</strain>
    </source>
</reference>
<organism evidence="1 2">
    <name type="scientific">Bacteroides reticulotermitis JCM 10512</name>
    <dbReference type="NCBI Taxonomy" id="1445607"/>
    <lineage>
        <taxon>Bacteria</taxon>
        <taxon>Pseudomonadati</taxon>
        <taxon>Bacteroidota</taxon>
        <taxon>Bacteroidia</taxon>
        <taxon>Bacteroidales</taxon>
        <taxon>Bacteroidaceae</taxon>
        <taxon>Bacteroides</taxon>
    </lineage>
</organism>
<sequence length="57" mass="6404">MTAIFANSEGWNCKPMKVIQRAAPFIRSPVMIPISVTNANKTIEIGYRNTGNTWNHL</sequence>
<accession>W4UP07</accession>
<dbReference type="Proteomes" id="UP000019131">
    <property type="component" value="Unassembled WGS sequence"/>
</dbReference>
<evidence type="ECO:0000313" key="2">
    <source>
        <dbReference type="Proteomes" id="UP000019131"/>
    </source>
</evidence>
<name>W4UP07_9BACE</name>
<comment type="caution">
    <text evidence="1">The sequence shown here is derived from an EMBL/GenBank/DDBJ whole genome shotgun (WGS) entry which is preliminary data.</text>
</comment>
<protein>
    <submittedName>
        <fullName evidence="1">Uncharacterized protein</fullName>
    </submittedName>
</protein>
<proteinExistence type="predicted"/>